<dbReference type="AlphaFoldDB" id="A0A4P9W8D7"/>
<organism evidence="2 3">
    <name type="scientific">Blyttiomyces helicus</name>
    <dbReference type="NCBI Taxonomy" id="388810"/>
    <lineage>
        <taxon>Eukaryota</taxon>
        <taxon>Fungi</taxon>
        <taxon>Fungi incertae sedis</taxon>
        <taxon>Chytridiomycota</taxon>
        <taxon>Chytridiomycota incertae sedis</taxon>
        <taxon>Chytridiomycetes</taxon>
        <taxon>Chytridiomycetes incertae sedis</taxon>
        <taxon>Blyttiomyces</taxon>
    </lineage>
</organism>
<protein>
    <submittedName>
        <fullName evidence="2">Uncharacterized protein</fullName>
    </submittedName>
</protein>
<proteinExistence type="predicted"/>
<dbReference type="Proteomes" id="UP000269721">
    <property type="component" value="Unassembled WGS sequence"/>
</dbReference>
<accession>A0A4P9W8D7</accession>
<dbReference type="EMBL" id="KZ996476">
    <property type="protein sequence ID" value="RKO88791.1"/>
    <property type="molecule type" value="Genomic_DNA"/>
</dbReference>
<keyword evidence="3" id="KW-1185">Reference proteome</keyword>
<feature type="region of interest" description="Disordered" evidence="1">
    <location>
        <begin position="108"/>
        <end position="134"/>
    </location>
</feature>
<feature type="compositionally biased region" description="Polar residues" evidence="1">
    <location>
        <begin position="108"/>
        <end position="124"/>
    </location>
</feature>
<evidence type="ECO:0000313" key="2">
    <source>
        <dbReference type="EMBL" id="RKO88791.1"/>
    </source>
</evidence>
<reference evidence="3" key="1">
    <citation type="journal article" date="2018" name="Nat. Microbiol.">
        <title>Leveraging single-cell genomics to expand the fungal tree of life.</title>
        <authorList>
            <person name="Ahrendt S.R."/>
            <person name="Quandt C.A."/>
            <person name="Ciobanu D."/>
            <person name="Clum A."/>
            <person name="Salamov A."/>
            <person name="Andreopoulos B."/>
            <person name="Cheng J.F."/>
            <person name="Woyke T."/>
            <person name="Pelin A."/>
            <person name="Henrissat B."/>
            <person name="Reynolds N.K."/>
            <person name="Benny G.L."/>
            <person name="Smith M.E."/>
            <person name="James T.Y."/>
            <person name="Grigoriev I.V."/>
        </authorList>
    </citation>
    <scope>NUCLEOTIDE SEQUENCE [LARGE SCALE GENOMIC DNA]</scope>
</reference>
<sequence length="273" mass="29496">MSTNLANRLLSLPPDPRSLRDRCENFPEKTKIIASVAPVPQIYKFPILVQPLPFCLGPAPSQLVGQASILSQGFCACYTGFQYDSPKKNAKLLFTTVFSDVVDGKSGNANTSRSNAVDQAQQNPEIPYESAEDERAGCGRRWGQGWEEVERMQAGTGGKRFGGAKIKDRVFARDACQSARHALDGHNEGQFTASCETWTVSSMDRACALELSGYRVIVTHEVRPVLIVIPFASLCLSPRPAFGLGLFLTSLMFEMCPGEAGAGLTSASDKGAP</sequence>
<gene>
    <name evidence="2" type="ORF">BDK51DRAFT_44513</name>
</gene>
<evidence type="ECO:0000313" key="3">
    <source>
        <dbReference type="Proteomes" id="UP000269721"/>
    </source>
</evidence>
<name>A0A4P9W8D7_9FUNG</name>
<evidence type="ECO:0000256" key="1">
    <source>
        <dbReference type="SAM" id="MobiDB-lite"/>
    </source>
</evidence>